<gene>
    <name evidence="1" type="ORF">SEMRO_809_G205610.1</name>
</gene>
<dbReference type="Proteomes" id="UP001153069">
    <property type="component" value="Unassembled WGS sequence"/>
</dbReference>
<reference evidence="1" key="1">
    <citation type="submission" date="2020-06" db="EMBL/GenBank/DDBJ databases">
        <authorList>
            <consortium name="Plant Systems Biology data submission"/>
        </authorList>
    </citation>
    <scope>NUCLEOTIDE SEQUENCE</scope>
    <source>
        <strain evidence="1">D6</strain>
    </source>
</reference>
<organism evidence="1 2">
    <name type="scientific">Seminavis robusta</name>
    <dbReference type="NCBI Taxonomy" id="568900"/>
    <lineage>
        <taxon>Eukaryota</taxon>
        <taxon>Sar</taxon>
        <taxon>Stramenopiles</taxon>
        <taxon>Ochrophyta</taxon>
        <taxon>Bacillariophyta</taxon>
        <taxon>Bacillariophyceae</taxon>
        <taxon>Bacillariophycidae</taxon>
        <taxon>Naviculales</taxon>
        <taxon>Naviculaceae</taxon>
        <taxon>Seminavis</taxon>
    </lineage>
</organism>
<keyword evidence="2" id="KW-1185">Reference proteome</keyword>
<protein>
    <submittedName>
        <fullName evidence="1">Glyoxalase bleomycin resistance protein</fullName>
    </submittedName>
</protein>
<dbReference type="AlphaFoldDB" id="A0A9N8ECS7"/>
<dbReference type="OrthoDB" id="10249419at2759"/>
<dbReference type="EMBL" id="CAICTM010000808">
    <property type="protein sequence ID" value="CAB9516824.1"/>
    <property type="molecule type" value="Genomic_DNA"/>
</dbReference>
<evidence type="ECO:0000313" key="1">
    <source>
        <dbReference type="EMBL" id="CAB9516824.1"/>
    </source>
</evidence>
<evidence type="ECO:0000313" key="2">
    <source>
        <dbReference type="Proteomes" id="UP001153069"/>
    </source>
</evidence>
<sequence>MPRRSIINHLSVGSTKDKLADMIMMYDAVAAALGATRQMAFTKDFADGKTAKAEDLLAAAYGRTAPELWVQLPHDEKEATAGNGTMGRTSLWIAKAELKSRLSTRLPWLMVPKTMDHQGPVQIQESITTLGILLIYVETKWKPSISPPKRKLKRWMVRKRKKRERGQQKFPVSNDWWV</sequence>
<proteinExistence type="predicted"/>
<comment type="caution">
    <text evidence="1">The sequence shown here is derived from an EMBL/GenBank/DDBJ whole genome shotgun (WGS) entry which is preliminary data.</text>
</comment>
<accession>A0A9N8ECS7</accession>
<name>A0A9N8ECS7_9STRA</name>